<evidence type="ECO:0000313" key="10">
    <source>
        <dbReference type="EMBL" id="WJW70256.1"/>
    </source>
</evidence>
<gene>
    <name evidence="9" type="ORF">HXX08_14160</name>
    <name evidence="10" type="ORF">OZ401_004805</name>
</gene>
<dbReference type="PANTHER" id="PTHR30269">
    <property type="entry name" value="TRANSMEMBRANE PROTEIN YFCA"/>
    <property type="match status" value="1"/>
</dbReference>
<feature type="transmembrane region" description="Helical" evidence="8">
    <location>
        <begin position="100"/>
        <end position="117"/>
    </location>
</feature>
<protein>
    <recommendedName>
        <fullName evidence="8">Probable membrane transporter protein</fullName>
    </recommendedName>
</protein>
<evidence type="ECO:0000256" key="6">
    <source>
        <dbReference type="ARBA" id="ARBA00022989"/>
    </source>
</evidence>
<dbReference type="EMBL" id="JACATZ010000001">
    <property type="protein sequence ID" value="NWJ47002.1"/>
    <property type="molecule type" value="Genomic_DNA"/>
</dbReference>
<feature type="transmembrane region" description="Helical" evidence="8">
    <location>
        <begin position="76"/>
        <end position="94"/>
    </location>
</feature>
<evidence type="ECO:0000256" key="3">
    <source>
        <dbReference type="ARBA" id="ARBA00022448"/>
    </source>
</evidence>
<proteinExistence type="inferred from homology"/>
<dbReference type="Pfam" id="PF01925">
    <property type="entry name" value="TauE"/>
    <property type="match status" value="1"/>
</dbReference>
<evidence type="ECO:0000256" key="8">
    <source>
        <dbReference type="RuleBase" id="RU363041"/>
    </source>
</evidence>
<reference evidence="9 11" key="1">
    <citation type="submission" date="2020-06" db="EMBL/GenBank/DDBJ databases">
        <title>Anoxygenic phototrophic Chloroflexota member uses a Type I reaction center.</title>
        <authorList>
            <person name="Tsuji J.M."/>
            <person name="Shaw N.A."/>
            <person name="Nagashima S."/>
            <person name="Venkiteswaran J."/>
            <person name="Schiff S.L."/>
            <person name="Hanada S."/>
            <person name="Tank M."/>
            <person name="Neufeld J.D."/>
        </authorList>
    </citation>
    <scope>NUCLEOTIDE SEQUENCE [LARGE SCALE GENOMIC DNA]</scope>
    <source>
        <strain evidence="9">L227-S17</strain>
    </source>
</reference>
<dbReference type="Proteomes" id="UP000521676">
    <property type="component" value="Unassembled WGS sequence"/>
</dbReference>
<evidence type="ECO:0000256" key="4">
    <source>
        <dbReference type="ARBA" id="ARBA00022475"/>
    </source>
</evidence>
<feature type="transmembrane region" description="Helical" evidence="8">
    <location>
        <begin position="29"/>
        <end position="55"/>
    </location>
</feature>
<comment type="similarity">
    <text evidence="2 8">Belongs to the 4-toluene sulfonate uptake permease (TSUP) (TC 2.A.102) family.</text>
</comment>
<keyword evidence="12" id="KW-1185">Reference proteome</keyword>
<keyword evidence="10" id="KW-0614">Plasmid</keyword>
<geneLocation type="plasmid" evidence="10 12">
    <name>unnamed1</name>
</geneLocation>
<organism evidence="9 11">
    <name type="scientific">Candidatus Chlorohelix allophototropha</name>
    <dbReference type="NCBI Taxonomy" id="3003348"/>
    <lineage>
        <taxon>Bacteria</taxon>
        <taxon>Bacillati</taxon>
        <taxon>Chloroflexota</taxon>
        <taxon>Chloroflexia</taxon>
        <taxon>Candidatus Chloroheliales</taxon>
        <taxon>Candidatus Chloroheliaceae</taxon>
        <taxon>Candidatus Chlorohelix</taxon>
    </lineage>
</organism>
<evidence type="ECO:0000256" key="1">
    <source>
        <dbReference type="ARBA" id="ARBA00004651"/>
    </source>
</evidence>
<keyword evidence="4 8" id="KW-1003">Cell membrane</keyword>
<accession>A0A8T7M4Q8</accession>
<keyword evidence="5 8" id="KW-0812">Transmembrane</keyword>
<evidence type="ECO:0000313" key="9">
    <source>
        <dbReference type="EMBL" id="NWJ47002.1"/>
    </source>
</evidence>
<dbReference type="AlphaFoldDB" id="A0A8T7M4Q8"/>
<sequence length="277" mass="29131">MVITLLTLFAVALAAGAFGAMAGLGGGVIIVPILTIFFGINVHYAIGASVVSVIATSSGAAATYIKANISNVKVGLFLEMATTVGALTGAYIGVYLAGSYLFFVFGLVLGLSALMMWRKRNQELPANVQPDLWSRKLKLGSHYYDRVLKREVQYEVQGTKPALGMMYIAGIVSGLLGIGSGALKVPAMDLAMKLPIKVSTATSNFMIGVTAATSAGVYLTRGYINPFLAAPVALGVLLGATLGTRLLLVLKDTHIRWLFIAILAVLTVQMLLKAFGI</sequence>
<dbReference type="GO" id="GO:0005886">
    <property type="term" value="C:plasma membrane"/>
    <property type="evidence" value="ECO:0007669"/>
    <property type="project" value="UniProtKB-SubCell"/>
</dbReference>
<evidence type="ECO:0000256" key="7">
    <source>
        <dbReference type="ARBA" id="ARBA00023136"/>
    </source>
</evidence>
<feature type="transmembrane region" description="Helical" evidence="8">
    <location>
        <begin position="227"/>
        <end position="248"/>
    </location>
</feature>
<dbReference type="InterPro" id="IPR052017">
    <property type="entry name" value="TSUP"/>
</dbReference>
<keyword evidence="3" id="KW-0813">Transport</keyword>
<evidence type="ECO:0000313" key="11">
    <source>
        <dbReference type="Proteomes" id="UP000521676"/>
    </source>
</evidence>
<dbReference type="InterPro" id="IPR002781">
    <property type="entry name" value="TM_pro_TauE-like"/>
</dbReference>
<feature type="transmembrane region" description="Helical" evidence="8">
    <location>
        <begin position="254"/>
        <end position="272"/>
    </location>
</feature>
<keyword evidence="6 8" id="KW-1133">Transmembrane helix</keyword>
<dbReference type="PANTHER" id="PTHR30269:SF37">
    <property type="entry name" value="MEMBRANE TRANSPORTER PROTEIN"/>
    <property type="match status" value="1"/>
</dbReference>
<keyword evidence="7 8" id="KW-0472">Membrane</keyword>
<reference evidence="10" key="2">
    <citation type="journal article" date="2024" name="Nature">
        <title>Anoxygenic phototroph of the Chloroflexota uses a type I reaction centre.</title>
        <authorList>
            <person name="Tsuji J.M."/>
            <person name="Shaw N.A."/>
            <person name="Nagashima S."/>
            <person name="Venkiteswaran J.J."/>
            <person name="Schiff S.L."/>
            <person name="Watanabe T."/>
            <person name="Fukui M."/>
            <person name="Hanada S."/>
            <person name="Tank M."/>
            <person name="Neufeld J.D."/>
        </authorList>
    </citation>
    <scope>NUCLEOTIDE SEQUENCE</scope>
    <source>
        <strain evidence="10">L227-S17</strain>
        <plasmid evidence="10 12">unnamed1</plasmid>
    </source>
</reference>
<comment type="subcellular location">
    <subcellularLocation>
        <location evidence="1 8">Cell membrane</location>
        <topology evidence="1 8">Multi-pass membrane protein</topology>
    </subcellularLocation>
</comment>
<evidence type="ECO:0000313" key="12">
    <source>
        <dbReference type="Proteomes" id="UP001431572"/>
    </source>
</evidence>
<feature type="transmembrane region" description="Helical" evidence="8">
    <location>
        <begin position="162"/>
        <end position="183"/>
    </location>
</feature>
<dbReference type="Proteomes" id="UP001431572">
    <property type="component" value="Plasmid unnamed1"/>
</dbReference>
<evidence type="ECO:0000256" key="2">
    <source>
        <dbReference type="ARBA" id="ARBA00009142"/>
    </source>
</evidence>
<dbReference type="EMBL" id="CP128401">
    <property type="protein sequence ID" value="WJW70256.1"/>
    <property type="molecule type" value="Genomic_DNA"/>
</dbReference>
<name>A0A8T7M4Q8_9CHLR</name>
<dbReference type="RefSeq" id="WP_341472130.1">
    <property type="nucleotide sequence ID" value="NZ_CP128401.1"/>
</dbReference>
<evidence type="ECO:0000256" key="5">
    <source>
        <dbReference type="ARBA" id="ARBA00022692"/>
    </source>
</evidence>
<feature type="transmembrane region" description="Helical" evidence="8">
    <location>
        <begin position="203"/>
        <end position="220"/>
    </location>
</feature>